<organism evidence="1 2">
    <name type="scientific">Mesonia ostreae</name>
    <dbReference type="NCBI Taxonomy" id="861110"/>
    <lineage>
        <taxon>Bacteria</taxon>
        <taxon>Pseudomonadati</taxon>
        <taxon>Bacteroidota</taxon>
        <taxon>Flavobacteriia</taxon>
        <taxon>Flavobacteriales</taxon>
        <taxon>Flavobacteriaceae</taxon>
        <taxon>Mesonia</taxon>
    </lineage>
</organism>
<evidence type="ECO:0000313" key="1">
    <source>
        <dbReference type="EMBL" id="MDT0295106.1"/>
    </source>
</evidence>
<accession>A0ABU2KK41</accession>
<gene>
    <name evidence="1" type="ORF">RLT85_10715</name>
</gene>
<dbReference type="InterPro" id="IPR021445">
    <property type="entry name" value="DUF3095"/>
</dbReference>
<evidence type="ECO:0000313" key="2">
    <source>
        <dbReference type="Proteomes" id="UP001182991"/>
    </source>
</evidence>
<reference evidence="2" key="1">
    <citation type="submission" date="2023-07" db="EMBL/GenBank/DDBJ databases">
        <title>Isolating and identifying novel microbial strains from the Mariana Trench.</title>
        <authorList>
            <person name="Fu H."/>
        </authorList>
    </citation>
    <scope>NUCLEOTIDE SEQUENCE [LARGE SCALE GENOMIC DNA]</scope>
    <source>
        <strain evidence="2">T-y2</strain>
    </source>
</reference>
<keyword evidence="2" id="KW-1185">Reference proteome</keyword>
<name>A0ABU2KK41_9FLAO</name>
<sequence length="418" mass="47613">MVVSAISSTLSAGTSYWKTYCFLMQHPFIFKLLEDINYYSKLKKSKKALVDLLTDDSYFTAVPETWHVVVVDIQNSTDAVATGKHHQINLTATGAIISVLNTIRKGKETVEIPYFFGGDGATFIIPDFLLEKVTRVLDNFSLHIKTNTGLLLRVGTISVKKLMKENCSLKLAKHSLTKQLTIPIVLGNGLKSAEEIIKDTFVENNFKKFEEDLLNLRGMECRWNQIKPSDTKNKVLCLLLDAVHEDEQGAVYKEVISKMNTLFGTFKNRQPIKSTHLKLNYSISNIWEEMKISLVRKDWMYLLKNWFSTLIGTFYLNLTRDGKQYLKQISQLSHTFMLDGMINTIFTADQNKIDLFINFLDNLENENKIVYGLHTTHASVMSCYVLDRKTKHSHFVDGTEGGYTSAAKMLKMKLSARG</sequence>
<dbReference type="Pfam" id="PF11294">
    <property type="entry name" value="DUF3095"/>
    <property type="match status" value="1"/>
</dbReference>
<proteinExistence type="predicted"/>
<protein>
    <submittedName>
        <fullName evidence="1">DUF3095 family protein</fullName>
    </submittedName>
</protein>
<dbReference type="EMBL" id="JAVRBG010000010">
    <property type="protein sequence ID" value="MDT0295106.1"/>
    <property type="molecule type" value="Genomic_DNA"/>
</dbReference>
<dbReference type="Proteomes" id="UP001182991">
    <property type="component" value="Unassembled WGS sequence"/>
</dbReference>
<dbReference type="RefSeq" id="WP_311402038.1">
    <property type="nucleotide sequence ID" value="NZ_JAVRBG010000010.1"/>
</dbReference>
<comment type="caution">
    <text evidence="1">The sequence shown here is derived from an EMBL/GenBank/DDBJ whole genome shotgun (WGS) entry which is preliminary data.</text>
</comment>